<evidence type="ECO:0000256" key="2">
    <source>
        <dbReference type="SAM" id="Phobius"/>
    </source>
</evidence>
<keyword evidence="2" id="KW-1133">Transmembrane helix</keyword>
<dbReference type="PANTHER" id="PTHR11738">
    <property type="entry name" value="MHC CLASS I NK CELL RECEPTOR"/>
    <property type="match status" value="1"/>
</dbReference>
<evidence type="ECO:0000259" key="4">
    <source>
        <dbReference type="PROSITE" id="PS50835"/>
    </source>
</evidence>
<dbReference type="Proteomes" id="UP000823561">
    <property type="component" value="Chromosome 21"/>
</dbReference>
<gene>
    <name evidence="5" type="ORF">AALO_G00271710</name>
</gene>
<keyword evidence="2" id="KW-0812">Transmembrane</keyword>
<dbReference type="PANTHER" id="PTHR11738:SF186">
    <property type="entry name" value="OSTEOCLAST-ASSOCIATED IMMUNOGLOBULIN-LIKE RECEPTOR"/>
    <property type="match status" value="1"/>
</dbReference>
<dbReference type="Pfam" id="PF13895">
    <property type="entry name" value="Ig_2"/>
    <property type="match status" value="1"/>
</dbReference>
<dbReference type="SMART" id="SM00409">
    <property type="entry name" value="IG"/>
    <property type="match status" value="2"/>
</dbReference>
<feature type="transmembrane region" description="Helical" evidence="2">
    <location>
        <begin position="245"/>
        <end position="268"/>
    </location>
</feature>
<organism evidence="5 6">
    <name type="scientific">Alosa alosa</name>
    <name type="common">allis shad</name>
    <dbReference type="NCBI Taxonomy" id="278164"/>
    <lineage>
        <taxon>Eukaryota</taxon>
        <taxon>Metazoa</taxon>
        <taxon>Chordata</taxon>
        <taxon>Craniata</taxon>
        <taxon>Vertebrata</taxon>
        <taxon>Euteleostomi</taxon>
        <taxon>Actinopterygii</taxon>
        <taxon>Neopterygii</taxon>
        <taxon>Teleostei</taxon>
        <taxon>Clupei</taxon>
        <taxon>Clupeiformes</taxon>
        <taxon>Clupeoidei</taxon>
        <taxon>Clupeidae</taxon>
        <taxon>Alosa</taxon>
    </lineage>
</organism>
<feature type="signal peptide" evidence="3">
    <location>
        <begin position="1"/>
        <end position="23"/>
    </location>
</feature>
<dbReference type="InterPro" id="IPR007110">
    <property type="entry name" value="Ig-like_dom"/>
</dbReference>
<evidence type="ECO:0000256" key="1">
    <source>
        <dbReference type="ARBA" id="ARBA00023157"/>
    </source>
</evidence>
<sequence length="273" mass="30067">MFVNFSLPITAAVTLAHLVIAQGADIEPARIFGSTSRVIIGQDFDLRCSTYGLTKANEQVFVYLCKNGVGLQRATTTSHDIPFTIKSATLNHTGNYSCVFSRNKHTPAEVNVEGDMPVFIKVIDFVHPAIITVDESKVSQGAEVEFRCTSEESPDTDILHAYLCKNHRVTDVNIWDSVKKQARFHMGRVQVDGSGNYSCVLSQRLLAAKELDMCGRNAVFLQVYDTHPVGIVVKSEGNPKCNENLFRMLCSVGVAMIAVVVLASSHICRRKDV</sequence>
<dbReference type="Gene3D" id="2.60.40.10">
    <property type="entry name" value="Immunoglobulins"/>
    <property type="match status" value="2"/>
</dbReference>
<dbReference type="GO" id="GO:0002764">
    <property type="term" value="P:immune response-regulating signaling pathway"/>
    <property type="evidence" value="ECO:0007669"/>
    <property type="project" value="TreeGrafter"/>
</dbReference>
<reference evidence="5" key="1">
    <citation type="submission" date="2020-10" db="EMBL/GenBank/DDBJ databases">
        <title>Chromosome-scale genome assembly of the Allis shad, Alosa alosa.</title>
        <authorList>
            <person name="Margot Z."/>
            <person name="Christophe K."/>
            <person name="Cabau C."/>
            <person name="Louis A."/>
            <person name="Berthelot C."/>
            <person name="Parey E."/>
            <person name="Roest Crollius H."/>
            <person name="Montfort J."/>
            <person name="Robinson-Rechavi M."/>
            <person name="Bucao C."/>
            <person name="Bouchez O."/>
            <person name="Gislard M."/>
            <person name="Lluch J."/>
            <person name="Milhes M."/>
            <person name="Lampietro C."/>
            <person name="Lopez Roques C."/>
            <person name="Donnadieu C."/>
            <person name="Braasch I."/>
            <person name="Desvignes T."/>
            <person name="Postlethwait J."/>
            <person name="Bobe J."/>
            <person name="Guiguen Y."/>
        </authorList>
    </citation>
    <scope>NUCLEOTIDE SEQUENCE</scope>
    <source>
        <strain evidence="5">M-15738</strain>
        <tissue evidence="5">Blood</tissue>
    </source>
</reference>
<evidence type="ECO:0000256" key="3">
    <source>
        <dbReference type="SAM" id="SignalP"/>
    </source>
</evidence>
<keyword evidence="3" id="KW-0732">Signal</keyword>
<dbReference type="SUPFAM" id="SSF48726">
    <property type="entry name" value="Immunoglobulin"/>
    <property type="match status" value="2"/>
</dbReference>
<name>A0AAV6FQS8_9TELE</name>
<dbReference type="EMBL" id="JADWDJ010000021">
    <property type="protein sequence ID" value="KAG5264062.1"/>
    <property type="molecule type" value="Genomic_DNA"/>
</dbReference>
<dbReference type="InterPro" id="IPR003599">
    <property type="entry name" value="Ig_sub"/>
</dbReference>
<evidence type="ECO:0000313" key="5">
    <source>
        <dbReference type="EMBL" id="KAG5264062.1"/>
    </source>
</evidence>
<keyword evidence="6" id="KW-1185">Reference proteome</keyword>
<comment type="caution">
    <text evidence="5">The sequence shown here is derived from an EMBL/GenBank/DDBJ whole genome shotgun (WGS) entry which is preliminary data.</text>
</comment>
<dbReference type="InterPro" id="IPR050412">
    <property type="entry name" value="Ig-like_Receptors_ImmuneReg"/>
</dbReference>
<dbReference type="InterPro" id="IPR013783">
    <property type="entry name" value="Ig-like_fold"/>
</dbReference>
<proteinExistence type="predicted"/>
<accession>A0AAV6FQS8</accession>
<feature type="domain" description="Ig-like" evidence="4">
    <location>
        <begin position="8"/>
        <end position="111"/>
    </location>
</feature>
<keyword evidence="2" id="KW-0472">Membrane</keyword>
<dbReference type="AlphaFoldDB" id="A0AAV6FQS8"/>
<feature type="chain" id="PRO_5043786839" description="Ig-like domain-containing protein" evidence="3">
    <location>
        <begin position="24"/>
        <end position="273"/>
    </location>
</feature>
<protein>
    <recommendedName>
        <fullName evidence="4">Ig-like domain-containing protein</fullName>
    </recommendedName>
</protein>
<dbReference type="InterPro" id="IPR036179">
    <property type="entry name" value="Ig-like_dom_sf"/>
</dbReference>
<evidence type="ECO:0000313" key="6">
    <source>
        <dbReference type="Proteomes" id="UP000823561"/>
    </source>
</evidence>
<keyword evidence="1" id="KW-1015">Disulfide bond</keyword>
<dbReference type="PROSITE" id="PS50835">
    <property type="entry name" value="IG_LIKE"/>
    <property type="match status" value="1"/>
</dbReference>